<evidence type="ECO:0000313" key="6">
    <source>
        <dbReference type="EMBL" id="KAF2681575.1"/>
    </source>
</evidence>
<evidence type="ECO:0000256" key="3">
    <source>
        <dbReference type="ARBA" id="ARBA00023125"/>
    </source>
</evidence>
<comment type="subcellular location">
    <subcellularLocation>
        <location evidence="1">Nucleus</location>
    </subcellularLocation>
</comment>
<proteinExistence type="predicted"/>
<keyword evidence="7" id="KW-1185">Reference proteome</keyword>
<dbReference type="OrthoDB" id="39175at2759"/>
<keyword evidence="4" id="KW-0539">Nucleus</keyword>
<gene>
    <name evidence="6" type="ORF">K458DRAFT_76235</name>
</gene>
<dbReference type="PANTHER" id="PTHR46910">
    <property type="entry name" value="TRANSCRIPTION FACTOR PDR1"/>
    <property type="match status" value="1"/>
</dbReference>
<dbReference type="Proteomes" id="UP000799291">
    <property type="component" value="Unassembled WGS sequence"/>
</dbReference>
<dbReference type="SMART" id="SM00066">
    <property type="entry name" value="GAL4"/>
    <property type="match status" value="1"/>
</dbReference>
<reference evidence="6" key="1">
    <citation type="journal article" date="2020" name="Stud. Mycol.">
        <title>101 Dothideomycetes genomes: a test case for predicting lifestyles and emergence of pathogens.</title>
        <authorList>
            <person name="Haridas S."/>
            <person name="Albert R."/>
            <person name="Binder M."/>
            <person name="Bloem J."/>
            <person name="Labutti K."/>
            <person name="Salamov A."/>
            <person name="Andreopoulos B."/>
            <person name="Baker S."/>
            <person name="Barry K."/>
            <person name="Bills G."/>
            <person name="Bluhm B."/>
            <person name="Cannon C."/>
            <person name="Castanera R."/>
            <person name="Culley D."/>
            <person name="Daum C."/>
            <person name="Ezra D."/>
            <person name="Gonzalez J."/>
            <person name="Henrissat B."/>
            <person name="Kuo A."/>
            <person name="Liang C."/>
            <person name="Lipzen A."/>
            <person name="Lutzoni F."/>
            <person name="Magnuson J."/>
            <person name="Mondo S."/>
            <person name="Nolan M."/>
            <person name="Ohm R."/>
            <person name="Pangilinan J."/>
            <person name="Park H.-J."/>
            <person name="Ramirez L."/>
            <person name="Alfaro M."/>
            <person name="Sun H."/>
            <person name="Tritt A."/>
            <person name="Yoshinaga Y."/>
            <person name="Zwiers L.-H."/>
            <person name="Turgeon B."/>
            <person name="Goodwin S."/>
            <person name="Spatafora J."/>
            <person name="Crous P."/>
            <person name="Grigoriev I."/>
        </authorList>
    </citation>
    <scope>NUCLEOTIDE SEQUENCE</scope>
    <source>
        <strain evidence="6">CBS 122367</strain>
    </source>
</reference>
<dbReference type="Pfam" id="PF00172">
    <property type="entry name" value="Zn_clus"/>
    <property type="match status" value="1"/>
</dbReference>
<dbReference type="CDD" id="cd12148">
    <property type="entry name" value="fungal_TF_MHR"/>
    <property type="match status" value="1"/>
</dbReference>
<dbReference type="PROSITE" id="PS50048">
    <property type="entry name" value="ZN2_CY6_FUNGAL_2"/>
    <property type="match status" value="1"/>
</dbReference>
<name>A0A6G1ITT9_9PLEO</name>
<dbReference type="PANTHER" id="PTHR46910:SF3">
    <property type="entry name" value="HALOTOLERANCE PROTEIN 9-RELATED"/>
    <property type="match status" value="1"/>
</dbReference>
<evidence type="ECO:0000256" key="1">
    <source>
        <dbReference type="ARBA" id="ARBA00004123"/>
    </source>
</evidence>
<keyword evidence="2" id="KW-0479">Metal-binding</keyword>
<organism evidence="6 7">
    <name type="scientific">Lentithecium fluviatile CBS 122367</name>
    <dbReference type="NCBI Taxonomy" id="1168545"/>
    <lineage>
        <taxon>Eukaryota</taxon>
        <taxon>Fungi</taxon>
        <taxon>Dikarya</taxon>
        <taxon>Ascomycota</taxon>
        <taxon>Pezizomycotina</taxon>
        <taxon>Dothideomycetes</taxon>
        <taxon>Pleosporomycetidae</taxon>
        <taxon>Pleosporales</taxon>
        <taxon>Massarineae</taxon>
        <taxon>Lentitheciaceae</taxon>
        <taxon>Lentithecium</taxon>
    </lineage>
</organism>
<sequence length="678" mass="76697">MKLACVRCKHKKIKCDKGEPTCHQCITSKSDCQYVERRKKPRLVEERVAVQHLSRRLEFLEKQLVAGYQNSPISPPQMLAGDTTSPANTPLPAVVPNVASDVALMDENGQESWIYQMATHTRKGFLKANAQSPPYIDNAMSALNEALEGLGRLKVRRVEGQPNTDSLKISSAESRECVDAFLELFTAMFRVDLSHSNGFLDVDSLYNFPDVVGSPYVTLDPGLHVLYYNAIYYGLHLLHGPSDMRTQAAYLAVLNLVPAWLACKSNKDLDGWTAALTAWTAVANFDYQLSWKFHCKSCHFIKTEGIDRLDVLPAATHKEENKRNGLRSLYWHVLWCDMFFRLFYGKPSLIHYSPNNVKPPALFTPTNMRPKASQVVNSVVLIQSTVMTAEILNIIDGASPRECEESLQSKVDKYCLETEELIADWNMEQILEAQCTTTTVRHVIADYIMSMYSISIGIKRLTRRPDQERPVDEITLRAARKVVDIVLRYAVPMLTDEVNRFISMQFVNFYPFCAVFSLYEHILACTNPDECEDDLRALETIGSVMIQTSFLQANFETMAKTINALNKVSRAYQEERRKNIALLASGGVAGAQYPFTLTRSERQQDRGFNLPPSTFGGFQNPVSPRVQFPTAGFPLLPEFSGEENIQPLSFVRALENDFIGRNWHEDWWDIGGDLDHTT</sequence>
<evidence type="ECO:0000313" key="7">
    <source>
        <dbReference type="Proteomes" id="UP000799291"/>
    </source>
</evidence>
<dbReference type="SUPFAM" id="SSF57701">
    <property type="entry name" value="Zn2/Cys6 DNA-binding domain"/>
    <property type="match status" value="1"/>
</dbReference>
<dbReference type="InterPro" id="IPR001138">
    <property type="entry name" value="Zn2Cys6_DnaBD"/>
</dbReference>
<dbReference type="GO" id="GO:0000981">
    <property type="term" value="F:DNA-binding transcription factor activity, RNA polymerase II-specific"/>
    <property type="evidence" value="ECO:0007669"/>
    <property type="project" value="InterPro"/>
</dbReference>
<evidence type="ECO:0000259" key="5">
    <source>
        <dbReference type="PROSITE" id="PS50048"/>
    </source>
</evidence>
<evidence type="ECO:0000256" key="2">
    <source>
        <dbReference type="ARBA" id="ARBA00022723"/>
    </source>
</evidence>
<accession>A0A6G1ITT9</accession>
<dbReference type="GO" id="GO:0003677">
    <property type="term" value="F:DNA binding"/>
    <property type="evidence" value="ECO:0007669"/>
    <property type="project" value="UniProtKB-KW"/>
</dbReference>
<keyword evidence="3" id="KW-0238">DNA-binding</keyword>
<dbReference type="EMBL" id="MU005590">
    <property type="protein sequence ID" value="KAF2681575.1"/>
    <property type="molecule type" value="Genomic_DNA"/>
</dbReference>
<dbReference type="PROSITE" id="PS00463">
    <property type="entry name" value="ZN2_CY6_FUNGAL_1"/>
    <property type="match status" value="1"/>
</dbReference>
<dbReference type="GO" id="GO:0005634">
    <property type="term" value="C:nucleus"/>
    <property type="evidence" value="ECO:0007669"/>
    <property type="project" value="UniProtKB-SubCell"/>
</dbReference>
<dbReference type="Gene3D" id="4.10.240.10">
    <property type="entry name" value="Zn(2)-C6 fungal-type DNA-binding domain"/>
    <property type="match status" value="1"/>
</dbReference>
<dbReference type="GO" id="GO:0008270">
    <property type="term" value="F:zinc ion binding"/>
    <property type="evidence" value="ECO:0007669"/>
    <property type="project" value="InterPro"/>
</dbReference>
<dbReference type="CDD" id="cd00067">
    <property type="entry name" value="GAL4"/>
    <property type="match status" value="1"/>
</dbReference>
<dbReference type="InterPro" id="IPR050987">
    <property type="entry name" value="AtrR-like"/>
</dbReference>
<evidence type="ECO:0000256" key="4">
    <source>
        <dbReference type="ARBA" id="ARBA00023242"/>
    </source>
</evidence>
<feature type="domain" description="Zn(2)-C6 fungal-type" evidence="5">
    <location>
        <begin position="4"/>
        <end position="34"/>
    </location>
</feature>
<protein>
    <recommendedName>
        <fullName evidence="5">Zn(2)-C6 fungal-type domain-containing protein</fullName>
    </recommendedName>
</protein>
<dbReference type="AlphaFoldDB" id="A0A6G1ITT9"/>
<dbReference type="InterPro" id="IPR036864">
    <property type="entry name" value="Zn2-C6_fun-type_DNA-bd_sf"/>
</dbReference>